<evidence type="ECO:0000313" key="10">
    <source>
        <dbReference type="Proteomes" id="UP000608530"/>
    </source>
</evidence>
<keyword evidence="5 7" id="KW-1133">Transmembrane helix</keyword>
<dbReference type="PROSITE" id="PS50928">
    <property type="entry name" value="ABC_TM1"/>
    <property type="match status" value="1"/>
</dbReference>
<dbReference type="PANTHER" id="PTHR43744">
    <property type="entry name" value="ABC TRANSPORTER PERMEASE PROTEIN MG189-RELATED-RELATED"/>
    <property type="match status" value="1"/>
</dbReference>
<proteinExistence type="inferred from homology"/>
<keyword evidence="3" id="KW-1003">Cell membrane</keyword>
<keyword evidence="4 7" id="KW-0812">Transmembrane</keyword>
<feature type="transmembrane region" description="Helical" evidence="7">
    <location>
        <begin position="105"/>
        <end position="125"/>
    </location>
</feature>
<evidence type="ECO:0000313" key="9">
    <source>
        <dbReference type="EMBL" id="MBK0418655.1"/>
    </source>
</evidence>
<feature type="transmembrane region" description="Helical" evidence="7">
    <location>
        <begin position="12"/>
        <end position="33"/>
    </location>
</feature>
<dbReference type="Pfam" id="PF00528">
    <property type="entry name" value="BPD_transp_1"/>
    <property type="match status" value="1"/>
</dbReference>
<evidence type="ECO:0000256" key="7">
    <source>
        <dbReference type="RuleBase" id="RU363032"/>
    </source>
</evidence>
<feature type="transmembrane region" description="Helical" evidence="7">
    <location>
        <begin position="237"/>
        <end position="258"/>
    </location>
</feature>
<evidence type="ECO:0000256" key="6">
    <source>
        <dbReference type="ARBA" id="ARBA00023136"/>
    </source>
</evidence>
<comment type="caution">
    <text evidence="9">The sequence shown here is derived from an EMBL/GenBank/DDBJ whole genome shotgun (WGS) entry which is preliminary data.</text>
</comment>
<dbReference type="Gene3D" id="1.10.3720.10">
    <property type="entry name" value="MetI-like"/>
    <property type="match status" value="1"/>
</dbReference>
<evidence type="ECO:0000256" key="4">
    <source>
        <dbReference type="ARBA" id="ARBA00022692"/>
    </source>
</evidence>
<keyword evidence="10" id="KW-1185">Reference proteome</keyword>
<comment type="similarity">
    <text evidence="7">Belongs to the binding-protein-dependent transport system permease family.</text>
</comment>
<dbReference type="GO" id="GO:0055085">
    <property type="term" value="P:transmembrane transport"/>
    <property type="evidence" value="ECO:0007669"/>
    <property type="project" value="InterPro"/>
</dbReference>
<keyword evidence="2 7" id="KW-0813">Transport</keyword>
<feature type="domain" description="ABC transmembrane type-1" evidence="8">
    <location>
        <begin position="68"/>
        <end position="258"/>
    </location>
</feature>
<dbReference type="InterPro" id="IPR000515">
    <property type="entry name" value="MetI-like"/>
</dbReference>
<dbReference type="SUPFAM" id="SSF161098">
    <property type="entry name" value="MetI-like"/>
    <property type="match status" value="1"/>
</dbReference>
<evidence type="ECO:0000259" key="8">
    <source>
        <dbReference type="PROSITE" id="PS50928"/>
    </source>
</evidence>
<keyword evidence="6 7" id="KW-0472">Membrane</keyword>
<feature type="transmembrane region" description="Helical" evidence="7">
    <location>
        <begin position="137"/>
        <end position="159"/>
    </location>
</feature>
<dbReference type="GO" id="GO:0005886">
    <property type="term" value="C:plasma membrane"/>
    <property type="evidence" value="ECO:0007669"/>
    <property type="project" value="UniProtKB-SubCell"/>
</dbReference>
<evidence type="ECO:0000256" key="3">
    <source>
        <dbReference type="ARBA" id="ARBA00022475"/>
    </source>
</evidence>
<dbReference type="AlphaFoldDB" id="A0A934UUB8"/>
<dbReference type="Proteomes" id="UP000608530">
    <property type="component" value="Unassembled WGS sequence"/>
</dbReference>
<feature type="transmembrane region" description="Helical" evidence="7">
    <location>
        <begin position="180"/>
        <end position="206"/>
    </location>
</feature>
<reference evidence="9" key="1">
    <citation type="submission" date="2020-12" db="EMBL/GenBank/DDBJ databases">
        <title>Leucobacter sp. CAS1, isolated from Chromium sludge.</title>
        <authorList>
            <person name="Xu Z."/>
        </authorList>
    </citation>
    <scope>NUCLEOTIDE SEQUENCE</scope>
    <source>
        <strain evidence="9">CSA1</strain>
    </source>
</reference>
<dbReference type="RefSeq" id="WP_200114822.1">
    <property type="nucleotide sequence ID" value="NZ_JAEHOH010000007.1"/>
</dbReference>
<evidence type="ECO:0000256" key="2">
    <source>
        <dbReference type="ARBA" id="ARBA00022448"/>
    </source>
</evidence>
<dbReference type="InterPro" id="IPR035906">
    <property type="entry name" value="MetI-like_sf"/>
</dbReference>
<dbReference type="PANTHER" id="PTHR43744:SF8">
    <property type="entry name" value="SN-GLYCEROL-3-PHOSPHATE TRANSPORT SYSTEM PERMEASE PROTEIN UGPE"/>
    <property type="match status" value="1"/>
</dbReference>
<gene>
    <name evidence="9" type="ORF">JD276_06355</name>
</gene>
<name>A0A934UUB8_9MICO</name>
<sequence>MSRVILRVLQYALLIIASLVFLAPVLWMLLMAIRPTDITANEPLQLVFTPDFGPFAYLFSSGGGLSSLLASVVQAGLATLVAMPLAIMACYGLTRWRYRGRNLLGMWYLSLMLAPPVVFVIPLFIMLTTIGVVGTNWAAVIAFQTFSIPLAVLLLRSFFEELPVEIEEAALLDGCSRWRILVQVFLPVLRPGLLVAGIFVFCFGWNNLLFVMPLTSGDSIPLTVRALSFYATSGVNWTYIGATAVMSMIVPMLLFFIFRRHIVSGLTFGAVK</sequence>
<accession>A0A934UUB8</accession>
<organism evidence="9 10">
    <name type="scientific">Leucobacter chromiisoli</name>
    <dbReference type="NCBI Taxonomy" id="2796471"/>
    <lineage>
        <taxon>Bacteria</taxon>
        <taxon>Bacillati</taxon>
        <taxon>Actinomycetota</taxon>
        <taxon>Actinomycetes</taxon>
        <taxon>Micrococcales</taxon>
        <taxon>Microbacteriaceae</taxon>
        <taxon>Leucobacter</taxon>
    </lineage>
</organism>
<protein>
    <submittedName>
        <fullName evidence="9">Carbohydrate ABC transporter permease</fullName>
    </submittedName>
</protein>
<evidence type="ECO:0000256" key="5">
    <source>
        <dbReference type="ARBA" id="ARBA00022989"/>
    </source>
</evidence>
<comment type="subcellular location">
    <subcellularLocation>
        <location evidence="1 7">Cell membrane</location>
        <topology evidence="1 7">Multi-pass membrane protein</topology>
    </subcellularLocation>
</comment>
<dbReference type="EMBL" id="JAEHOH010000007">
    <property type="protein sequence ID" value="MBK0418655.1"/>
    <property type="molecule type" value="Genomic_DNA"/>
</dbReference>
<dbReference type="CDD" id="cd06261">
    <property type="entry name" value="TM_PBP2"/>
    <property type="match status" value="1"/>
</dbReference>
<evidence type="ECO:0000256" key="1">
    <source>
        <dbReference type="ARBA" id="ARBA00004651"/>
    </source>
</evidence>
<feature type="transmembrane region" description="Helical" evidence="7">
    <location>
        <begin position="68"/>
        <end position="93"/>
    </location>
</feature>